<dbReference type="EMBL" id="CM039172">
    <property type="protein sequence ID" value="KAH9778311.1"/>
    <property type="molecule type" value="Genomic_DNA"/>
</dbReference>
<reference evidence="2" key="1">
    <citation type="journal article" date="2023" name="Hortic. Res.">
        <title>A chromosome-level phased genome enabling allele-level studies in sweet orange: a case study on citrus Huanglongbing tolerance.</title>
        <authorList>
            <person name="Wu B."/>
            <person name="Yu Q."/>
            <person name="Deng Z."/>
            <person name="Duan Y."/>
            <person name="Luo F."/>
            <person name="Gmitter F. Jr."/>
        </authorList>
    </citation>
    <scope>NUCLEOTIDE SEQUENCE [LARGE SCALE GENOMIC DNA]</scope>
    <source>
        <strain evidence="2">cv. Valencia</strain>
    </source>
</reference>
<comment type="caution">
    <text evidence="1">The sequence shown here is derived from an EMBL/GenBank/DDBJ whole genome shotgun (WGS) entry which is preliminary data.</text>
</comment>
<accession>A0ACB8LYC0</accession>
<evidence type="ECO:0000313" key="2">
    <source>
        <dbReference type="Proteomes" id="UP000829398"/>
    </source>
</evidence>
<sequence>MFEPQHFVDLQDNSAFGDSKSSWLTGDGNSSPTQRGAAQPSLGYSGATNSNVDRDLYKDLVEIVPLVQSLITTDPKGRNAAQSLPPKRKKDNGDKDLGKNANSNQDSDSFSIFSSRALVSEKEIEELVALREQVEDLQRKMFEKDELLKSLESSKSQVNAVHLKLDELKRLAAEKDSLIKSTQLQLSDAKIKLADKQAALEKSQWEAMTASRKAEKLQEEVESMQGEMSSFMQIFEGLIKNDSTVNADDDYDIKPYYSDYLSDIDDLDDVEMQRMEEAREAYITAVAMAKEKQDEESMATAARARLHLQSFVFRNSRRES</sequence>
<dbReference type="Proteomes" id="UP000829398">
    <property type="component" value="Chromosome 3"/>
</dbReference>
<evidence type="ECO:0000313" key="1">
    <source>
        <dbReference type="EMBL" id="KAH9778311.1"/>
    </source>
</evidence>
<proteinExistence type="predicted"/>
<protein>
    <submittedName>
        <fullName evidence="1">Protein MICROTUBULE BINDING PROTEIN 2C</fullName>
    </submittedName>
</protein>
<gene>
    <name evidence="1" type="ORF">KPL71_007310</name>
</gene>
<name>A0ACB8LYC0_CITSI</name>
<keyword evidence="2" id="KW-1185">Reference proteome</keyword>
<organism evidence="1 2">
    <name type="scientific">Citrus sinensis</name>
    <name type="common">Sweet orange</name>
    <name type="synonym">Citrus aurantium var. sinensis</name>
    <dbReference type="NCBI Taxonomy" id="2711"/>
    <lineage>
        <taxon>Eukaryota</taxon>
        <taxon>Viridiplantae</taxon>
        <taxon>Streptophyta</taxon>
        <taxon>Embryophyta</taxon>
        <taxon>Tracheophyta</taxon>
        <taxon>Spermatophyta</taxon>
        <taxon>Magnoliopsida</taxon>
        <taxon>eudicotyledons</taxon>
        <taxon>Gunneridae</taxon>
        <taxon>Pentapetalae</taxon>
        <taxon>rosids</taxon>
        <taxon>malvids</taxon>
        <taxon>Sapindales</taxon>
        <taxon>Rutaceae</taxon>
        <taxon>Aurantioideae</taxon>
        <taxon>Citrus</taxon>
    </lineage>
</organism>